<dbReference type="EMBL" id="MAYG01000032">
    <property type="protein sequence ID" value="OCA68300.1"/>
    <property type="molecule type" value="Genomic_DNA"/>
</dbReference>
<name>A0A1B8Z9Q1_9FLAO</name>
<dbReference type="Gene3D" id="3.30.470.20">
    <property type="entry name" value="ATP-grasp fold, B domain"/>
    <property type="match status" value="1"/>
</dbReference>
<reference evidence="2" key="1">
    <citation type="submission" date="2016-07" db="EMBL/GenBank/DDBJ databases">
        <authorList>
            <person name="Florea S."/>
            <person name="Webb J.S."/>
            <person name="Jaromczyk J."/>
            <person name="Schardl C.L."/>
        </authorList>
    </citation>
    <scope>NUCLEOTIDE SEQUENCE [LARGE SCALE GENOMIC DNA]</scope>
    <source>
        <strain evidence="2">CC-VM-7</strain>
    </source>
</reference>
<evidence type="ECO:0000313" key="2">
    <source>
        <dbReference type="Proteomes" id="UP000093432"/>
    </source>
</evidence>
<dbReference type="RefSeq" id="WP_065401045.1">
    <property type="nucleotide sequence ID" value="NZ_MAYG01000032.1"/>
</dbReference>
<organism evidence="1 2">
    <name type="scientific">Chryseobacterium arthrosphaerae</name>
    <dbReference type="NCBI Taxonomy" id="651561"/>
    <lineage>
        <taxon>Bacteria</taxon>
        <taxon>Pseudomonadati</taxon>
        <taxon>Bacteroidota</taxon>
        <taxon>Flavobacteriia</taxon>
        <taxon>Flavobacteriales</taxon>
        <taxon>Weeksellaceae</taxon>
        <taxon>Chryseobacterium group</taxon>
        <taxon>Chryseobacterium</taxon>
    </lineage>
</organism>
<dbReference type="SUPFAM" id="SSF56059">
    <property type="entry name" value="Glutathione synthetase ATP-binding domain-like"/>
    <property type="match status" value="1"/>
</dbReference>
<dbReference type="STRING" id="651561.BBI00_22165"/>
<comment type="caution">
    <text evidence="1">The sequence shown here is derived from an EMBL/GenBank/DDBJ whole genome shotgun (WGS) entry which is preliminary data.</text>
</comment>
<dbReference type="NCBIfam" id="TIGR04192">
    <property type="entry name" value="GRASP_w_spasm"/>
    <property type="match status" value="1"/>
</dbReference>
<dbReference type="Proteomes" id="UP000093432">
    <property type="component" value="Unassembled WGS sequence"/>
</dbReference>
<gene>
    <name evidence="1" type="ORF">BBI00_22165</name>
</gene>
<proteinExistence type="predicted"/>
<dbReference type="InterPro" id="IPR026455">
    <property type="entry name" value="GRASP_w_spasm"/>
</dbReference>
<dbReference type="OrthoDB" id="583309at2"/>
<protein>
    <submittedName>
        <fullName evidence="1">Grasp-with-spasm system ATP-grasp peptide maturase</fullName>
    </submittedName>
</protein>
<dbReference type="AlphaFoldDB" id="A0A1B8Z9Q1"/>
<accession>A0A1B8Z9Q1</accession>
<evidence type="ECO:0000313" key="1">
    <source>
        <dbReference type="EMBL" id="OCA68300.1"/>
    </source>
</evidence>
<sequence length="300" mass="35434">MILIISNNGDTTTTKVIRELSSMGKQLIRVHEDEVFEIKTEKKRIYLISDRNRFFLDEITSTWYRRGGIRFKRLSYNNESLHIHMDETQHWLEDYVIKTLESKKSINKQSNSHVNKLLVLKKAQEAGLDVPHFFLAENTDEVKIGQTITKAITENVILDAIDQYSDAILYTSVVEEREYKDFFITFFQEKVEKDFEIRSFYLEGTLWSTAIFSQNDEQTKTDFRKYNQKKPNRRIPYRLPESIEEKTRQLMRSLDLNCGSIDFIKSGDYFYFLEVNPVGQFLGLSTICNYSLEKEIAQYL</sequence>